<organism evidence="6 7">
    <name type="scientific">Rotaria sordida</name>
    <dbReference type="NCBI Taxonomy" id="392033"/>
    <lineage>
        <taxon>Eukaryota</taxon>
        <taxon>Metazoa</taxon>
        <taxon>Spiralia</taxon>
        <taxon>Gnathifera</taxon>
        <taxon>Rotifera</taxon>
        <taxon>Eurotatoria</taxon>
        <taxon>Bdelloidea</taxon>
        <taxon>Philodinida</taxon>
        <taxon>Philodinidae</taxon>
        <taxon>Rotaria</taxon>
    </lineage>
</organism>
<dbReference type="InterPro" id="IPR036259">
    <property type="entry name" value="MFS_trans_sf"/>
</dbReference>
<sequence length="223" mass="24402">TGVTFTGISTILAARVGGYIAGTIVGAAMQKIVKRYPEALLAVAFFIASVVVFVTPYIGSLLVLSILFFCQGGTSFVLAMWDEHASTPLNTVNLGFGFGAVLANILVAQFLDEGQIELSNSNLKSTMETFSFSSSTNIKIPYSITASLCLLIIIGHMIFAIYEHRTRRQILQVQQVNYTAVNTTHLDEAQADCSEHSPQTQSFVLQHIHVHPMGCLHVFRHCY</sequence>
<dbReference type="PANTHER" id="PTHR23121:SF9">
    <property type="entry name" value="SODIUM-DEPENDENT GLUCOSE TRANSPORTER 1"/>
    <property type="match status" value="1"/>
</dbReference>
<feature type="transmembrane region" description="Helical" evidence="4">
    <location>
        <begin position="39"/>
        <end position="58"/>
    </location>
</feature>
<dbReference type="Proteomes" id="UP000663854">
    <property type="component" value="Unassembled WGS sequence"/>
</dbReference>
<dbReference type="SUPFAM" id="SSF103473">
    <property type="entry name" value="MFS general substrate transporter"/>
    <property type="match status" value="1"/>
</dbReference>
<evidence type="ECO:0000313" key="6">
    <source>
        <dbReference type="EMBL" id="CAF1639666.1"/>
    </source>
</evidence>
<comment type="caution">
    <text evidence="6">The sequence shown here is derived from an EMBL/GenBank/DDBJ whole genome shotgun (WGS) entry which is preliminary data.</text>
</comment>
<evidence type="ECO:0000256" key="1">
    <source>
        <dbReference type="ARBA" id="ARBA00022692"/>
    </source>
</evidence>
<proteinExistence type="predicted"/>
<evidence type="ECO:0000313" key="7">
    <source>
        <dbReference type="Proteomes" id="UP000663870"/>
    </source>
</evidence>
<keyword evidence="3 4" id="KW-0472">Membrane</keyword>
<name>A0A816E087_9BILA</name>
<dbReference type="AlphaFoldDB" id="A0A816E087"/>
<dbReference type="EMBL" id="CAJNOL010008895">
    <property type="protein sequence ID" value="CAF1639666.1"/>
    <property type="molecule type" value="Genomic_DNA"/>
</dbReference>
<dbReference type="PANTHER" id="PTHR23121">
    <property type="entry name" value="SODIUM-DEPENDENT GLUCOSE TRANSPORTER 1"/>
    <property type="match status" value="1"/>
</dbReference>
<accession>A0A816E087</accession>
<gene>
    <name evidence="6" type="ORF">JXQ802_LOCUS53003</name>
    <name evidence="5" type="ORF">PYM288_LOCUS36637</name>
</gene>
<protein>
    <submittedName>
        <fullName evidence="6">Uncharacterized protein</fullName>
    </submittedName>
</protein>
<feature type="transmembrane region" description="Helical" evidence="4">
    <location>
        <begin position="6"/>
        <end position="27"/>
    </location>
</feature>
<dbReference type="EMBL" id="CAJNOH010007251">
    <property type="protein sequence ID" value="CAF1453223.1"/>
    <property type="molecule type" value="Genomic_DNA"/>
</dbReference>
<evidence type="ECO:0000256" key="4">
    <source>
        <dbReference type="SAM" id="Phobius"/>
    </source>
</evidence>
<evidence type="ECO:0000256" key="2">
    <source>
        <dbReference type="ARBA" id="ARBA00022989"/>
    </source>
</evidence>
<feature type="transmembrane region" description="Helical" evidence="4">
    <location>
        <begin position="93"/>
        <end position="111"/>
    </location>
</feature>
<evidence type="ECO:0000256" key="3">
    <source>
        <dbReference type="ARBA" id="ARBA00023136"/>
    </source>
</evidence>
<evidence type="ECO:0000313" key="5">
    <source>
        <dbReference type="EMBL" id="CAF1453223.1"/>
    </source>
</evidence>
<keyword evidence="2 4" id="KW-1133">Transmembrane helix</keyword>
<dbReference type="Proteomes" id="UP000663870">
    <property type="component" value="Unassembled WGS sequence"/>
</dbReference>
<reference evidence="6" key="1">
    <citation type="submission" date="2021-02" db="EMBL/GenBank/DDBJ databases">
        <authorList>
            <person name="Nowell W R."/>
        </authorList>
    </citation>
    <scope>NUCLEOTIDE SEQUENCE</scope>
</reference>
<keyword evidence="1 4" id="KW-0812">Transmembrane</keyword>
<feature type="non-terminal residue" evidence="6">
    <location>
        <position position="1"/>
    </location>
</feature>
<feature type="transmembrane region" description="Helical" evidence="4">
    <location>
        <begin position="140"/>
        <end position="162"/>
    </location>
</feature>
<keyword evidence="7" id="KW-1185">Reference proteome</keyword>